<comment type="caution">
    <text evidence="10">The sequence shown here is derived from an EMBL/GenBank/DDBJ whole genome shotgun (WGS) entry which is preliminary data.</text>
</comment>
<dbReference type="InterPro" id="IPR003594">
    <property type="entry name" value="HATPase_dom"/>
</dbReference>
<dbReference type="Pfam" id="PF02518">
    <property type="entry name" value="HATPase_c"/>
    <property type="match status" value="1"/>
</dbReference>
<protein>
    <recommendedName>
        <fullName evidence="2">histidine kinase</fullName>
        <ecNumber evidence="2">2.7.13.3</ecNumber>
    </recommendedName>
</protein>
<evidence type="ECO:0000256" key="5">
    <source>
        <dbReference type="ARBA" id="ARBA00022741"/>
    </source>
</evidence>
<dbReference type="EC" id="2.7.13.3" evidence="2"/>
<proteinExistence type="predicted"/>
<evidence type="ECO:0000256" key="4">
    <source>
        <dbReference type="ARBA" id="ARBA00022679"/>
    </source>
</evidence>
<dbReference type="RefSeq" id="WP_380965568.1">
    <property type="nucleotide sequence ID" value="NZ_JBHTCO010000010.1"/>
</dbReference>
<keyword evidence="6" id="KW-0418">Kinase</keyword>
<dbReference type="Gene3D" id="3.30.565.10">
    <property type="entry name" value="Histidine kinase-like ATPase, C-terminal domain"/>
    <property type="match status" value="1"/>
</dbReference>
<dbReference type="SMART" id="SM00387">
    <property type="entry name" value="HATPase_c"/>
    <property type="match status" value="1"/>
</dbReference>
<evidence type="ECO:0000256" key="8">
    <source>
        <dbReference type="ARBA" id="ARBA00023012"/>
    </source>
</evidence>
<evidence type="ECO:0000313" key="11">
    <source>
        <dbReference type="Proteomes" id="UP001596505"/>
    </source>
</evidence>
<accession>A0ABW2PUR7</accession>
<reference evidence="11" key="1">
    <citation type="journal article" date="2019" name="Int. J. Syst. Evol. Microbiol.">
        <title>The Global Catalogue of Microorganisms (GCM) 10K type strain sequencing project: providing services to taxonomists for standard genome sequencing and annotation.</title>
        <authorList>
            <consortium name="The Broad Institute Genomics Platform"/>
            <consortium name="The Broad Institute Genome Sequencing Center for Infectious Disease"/>
            <person name="Wu L."/>
            <person name="Ma J."/>
        </authorList>
    </citation>
    <scope>NUCLEOTIDE SEQUENCE [LARGE SCALE GENOMIC DNA]</scope>
    <source>
        <strain evidence="11">CGMCC 1.16305</strain>
    </source>
</reference>
<evidence type="ECO:0000313" key="10">
    <source>
        <dbReference type="EMBL" id="MFC7393118.1"/>
    </source>
</evidence>
<dbReference type="PRINTS" id="PR00344">
    <property type="entry name" value="BCTRLSENSOR"/>
</dbReference>
<keyword evidence="8" id="KW-0902">Two-component regulatory system</keyword>
<dbReference type="InterPro" id="IPR003661">
    <property type="entry name" value="HisK_dim/P_dom"/>
</dbReference>
<dbReference type="SUPFAM" id="SSF47384">
    <property type="entry name" value="Homodimeric domain of signal transducing histidine kinase"/>
    <property type="match status" value="1"/>
</dbReference>
<organism evidence="10 11">
    <name type="scientific">Scopulibacillus cellulosilyticus</name>
    <dbReference type="NCBI Taxonomy" id="2665665"/>
    <lineage>
        <taxon>Bacteria</taxon>
        <taxon>Bacillati</taxon>
        <taxon>Bacillota</taxon>
        <taxon>Bacilli</taxon>
        <taxon>Bacillales</taxon>
        <taxon>Sporolactobacillaceae</taxon>
        <taxon>Scopulibacillus</taxon>
    </lineage>
</organism>
<evidence type="ECO:0000259" key="9">
    <source>
        <dbReference type="PROSITE" id="PS50109"/>
    </source>
</evidence>
<evidence type="ECO:0000256" key="2">
    <source>
        <dbReference type="ARBA" id="ARBA00012438"/>
    </source>
</evidence>
<dbReference type="InterPro" id="IPR036890">
    <property type="entry name" value="HATPase_C_sf"/>
</dbReference>
<dbReference type="PROSITE" id="PS50109">
    <property type="entry name" value="HIS_KIN"/>
    <property type="match status" value="1"/>
</dbReference>
<keyword evidence="11" id="KW-1185">Reference proteome</keyword>
<keyword evidence="5" id="KW-0547">Nucleotide-binding</keyword>
<dbReference type="GO" id="GO:0005524">
    <property type="term" value="F:ATP binding"/>
    <property type="evidence" value="ECO:0007669"/>
    <property type="project" value="UniProtKB-KW"/>
</dbReference>
<feature type="domain" description="Histidine kinase" evidence="9">
    <location>
        <begin position="168"/>
        <end position="378"/>
    </location>
</feature>
<dbReference type="Gene3D" id="1.10.287.130">
    <property type="match status" value="1"/>
</dbReference>
<keyword evidence="4" id="KW-0808">Transferase</keyword>
<dbReference type="Proteomes" id="UP001596505">
    <property type="component" value="Unassembled WGS sequence"/>
</dbReference>
<dbReference type="InterPro" id="IPR036097">
    <property type="entry name" value="HisK_dim/P_sf"/>
</dbReference>
<dbReference type="CDD" id="cd00082">
    <property type="entry name" value="HisKA"/>
    <property type="match status" value="1"/>
</dbReference>
<keyword evidence="3" id="KW-0597">Phosphoprotein</keyword>
<sequence length="379" mass="43819">MVETKLNVKQFEQIINLLENNPEIFINKWLEKSQFDKSDPFYEDVIYNALYTARLLAVFFRRPNKKLISNLTEKIVAERIEAKVDLSDFVKNINIAREIVNQLMVNTIDNQSAVLEGIAVTNRFFDAYLYYAVVNYTKKKDQIINEKSMFINEMHNDRLTILGQISASFAHEFRNPLTSIKGFISLLERNPSLDEQSKYYFSIISKEMDSLEDKVTQFLYLSKMRGLGDDMAIFNLSSLLKEMINFMYPRFVVEAIKVNQDIKKNLFTNGIKEQIKQVVLNIMNNAVEELSEFCGDREIRINANADEQYIYVNISNNGRKIPSHILDSIFEPFISTKELGTGLGLSVCKQIIEKHEGKISVSTTEEETAFQFVLPRADE</sequence>
<dbReference type="InterPro" id="IPR005467">
    <property type="entry name" value="His_kinase_dom"/>
</dbReference>
<evidence type="ECO:0000256" key="6">
    <source>
        <dbReference type="ARBA" id="ARBA00022777"/>
    </source>
</evidence>
<gene>
    <name evidence="10" type="ORF">ACFQRG_09090</name>
</gene>
<keyword evidence="7 10" id="KW-0067">ATP-binding</keyword>
<dbReference type="InterPro" id="IPR018984">
    <property type="entry name" value="Histidine_kinase_N"/>
</dbReference>
<comment type="catalytic activity">
    <reaction evidence="1">
        <text>ATP + protein L-histidine = ADP + protein N-phospho-L-histidine.</text>
        <dbReference type="EC" id="2.7.13.3"/>
    </reaction>
</comment>
<dbReference type="EMBL" id="JBHTCO010000010">
    <property type="protein sequence ID" value="MFC7393118.1"/>
    <property type="molecule type" value="Genomic_DNA"/>
</dbReference>
<evidence type="ECO:0000256" key="7">
    <source>
        <dbReference type="ARBA" id="ARBA00022840"/>
    </source>
</evidence>
<dbReference type="SMART" id="SM00388">
    <property type="entry name" value="HisKA"/>
    <property type="match status" value="1"/>
</dbReference>
<evidence type="ECO:0000256" key="3">
    <source>
        <dbReference type="ARBA" id="ARBA00022553"/>
    </source>
</evidence>
<dbReference type="PANTHER" id="PTHR43065:SF10">
    <property type="entry name" value="PEROXIDE STRESS-ACTIVATED HISTIDINE KINASE MAK3"/>
    <property type="match status" value="1"/>
</dbReference>
<dbReference type="SUPFAM" id="SSF55874">
    <property type="entry name" value="ATPase domain of HSP90 chaperone/DNA topoisomerase II/histidine kinase"/>
    <property type="match status" value="1"/>
</dbReference>
<evidence type="ECO:0000256" key="1">
    <source>
        <dbReference type="ARBA" id="ARBA00000085"/>
    </source>
</evidence>
<dbReference type="InterPro" id="IPR004358">
    <property type="entry name" value="Sig_transdc_His_kin-like_C"/>
</dbReference>
<dbReference type="Pfam" id="PF09385">
    <property type="entry name" value="HisK_N"/>
    <property type="match status" value="1"/>
</dbReference>
<dbReference type="Pfam" id="PF00512">
    <property type="entry name" value="HisKA"/>
    <property type="match status" value="1"/>
</dbReference>
<dbReference type="Gene3D" id="1.10.490.70">
    <property type="entry name" value="Histidine kinase N-terminal domain"/>
    <property type="match status" value="1"/>
</dbReference>
<dbReference type="PANTHER" id="PTHR43065">
    <property type="entry name" value="SENSOR HISTIDINE KINASE"/>
    <property type="match status" value="1"/>
</dbReference>
<name>A0ABW2PUR7_9BACL</name>